<evidence type="ECO:0000313" key="3">
    <source>
        <dbReference type="EMBL" id="KAK3297197.1"/>
    </source>
</evidence>
<dbReference type="Gene3D" id="3.40.50.1820">
    <property type="entry name" value="alpha/beta hydrolase"/>
    <property type="match status" value="1"/>
</dbReference>
<evidence type="ECO:0000259" key="2">
    <source>
        <dbReference type="Pfam" id="PF00975"/>
    </source>
</evidence>
<evidence type="ECO:0000313" key="4">
    <source>
        <dbReference type="Proteomes" id="UP001278766"/>
    </source>
</evidence>
<dbReference type="Proteomes" id="UP001278766">
    <property type="component" value="Unassembled WGS sequence"/>
</dbReference>
<dbReference type="GO" id="GO:0016787">
    <property type="term" value="F:hydrolase activity"/>
    <property type="evidence" value="ECO:0007669"/>
    <property type="project" value="UniProtKB-KW"/>
</dbReference>
<proteinExistence type="predicted"/>
<evidence type="ECO:0000256" key="1">
    <source>
        <dbReference type="SAM" id="MobiDB-lite"/>
    </source>
</evidence>
<reference evidence="3" key="1">
    <citation type="journal article" date="2023" name="Mol. Phylogenet. Evol.">
        <title>Genome-scale phylogeny and comparative genomics of the fungal order Sordariales.</title>
        <authorList>
            <person name="Hensen N."/>
            <person name="Bonometti L."/>
            <person name="Westerberg I."/>
            <person name="Brannstrom I.O."/>
            <person name="Guillou S."/>
            <person name="Cros-Aarteil S."/>
            <person name="Calhoun S."/>
            <person name="Haridas S."/>
            <person name="Kuo A."/>
            <person name="Mondo S."/>
            <person name="Pangilinan J."/>
            <person name="Riley R."/>
            <person name="LaButti K."/>
            <person name="Andreopoulos B."/>
            <person name="Lipzen A."/>
            <person name="Chen C."/>
            <person name="Yan M."/>
            <person name="Daum C."/>
            <person name="Ng V."/>
            <person name="Clum A."/>
            <person name="Steindorff A."/>
            <person name="Ohm R.A."/>
            <person name="Martin F."/>
            <person name="Silar P."/>
            <person name="Natvig D.O."/>
            <person name="Lalanne C."/>
            <person name="Gautier V."/>
            <person name="Ament-Velasquez S.L."/>
            <person name="Kruys A."/>
            <person name="Hutchinson M.I."/>
            <person name="Powell A.J."/>
            <person name="Barry K."/>
            <person name="Miller A.N."/>
            <person name="Grigoriev I.V."/>
            <person name="Debuchy R."/>
            <person name="Gladieux P."/>
            <person name="Hiltunen Thoren M."/>
            <person name="Johannesson H."/>
        </authorList>
    </citation>
    <scope>NUCLEOTIDE SEQUENCE</scope>
    <source>
        <strain evidence="3">CBS 168.71</strain>
    </source>
</reference>
<accession>A0AAE0LTQ5</accession>
<dbReference type="RefSeq" id="XP_062660711.1">
    <property type="nucleotide sequence ID" value="XM_062803483.1"/>
</dbReference>
<dbReference type="InterPro" id="IPR029058">
    <property type="entry name" value="AB_hydrolase_fold"/>
</dbReference>
<keyword evidence="4" id="KW-1185">Reference proteome</keyword>
<feature type="domain" description="Thioesterase" evidence="2">
    <location>
        <begin position="49"/>
        <end position="150"/>
    </location>
</feature>
<dbReference type="SUPFAM" id="SSF53474">
    <property type="entry name" value="alpha/beta-Hydrolases"/>
    <property type="match status" value="1"/>
</dbReference>
<comment type="caution">
    <text evidence="3">The sequence shown here is derived from an EMBL/GenBank/DDBJ whole genome shotgun (WGS) entry which is preliminary data.</text>
</comment>
<feature type="region of interest" description="Disordered" evidence="1">
    <location>
        <begin position="21"/>
        <end position="47"/>
    </location>
</feature>
<reference evidence="3" key="2">
    <citation type="submission" date="2023-06" db="EMBL/GenBank/DDBJ databases">
        <authorList>
            <consortium name="Lawrence Berkeley National Laboratory"/>
            <person name="Haridas S."/>
            <person name="Hensen N."/>
            <person name="Bonometti L."/>
            <person name="Westerberg I."/>
            <person name="Brannstrom I.O."/>
            <person name="Guillou S."/>
            <person name="Cros-Aarteil S."/>
            <person name="Calhoun S."/>
            <person name="Kuo A."/>
            <person name="Mondo S."/>
            <person name="Pangilinan J."/>
            <person name="Riley R."/>
            <person name="Labutti K."/>
            <person name="Andreopoulos B."/>
            <person name="Lipzen A."/>
            <person name="Chen C."/>
            <person name="Yanf M."/>
            <person name="Daum C."/>
            <person name="Ng V."/>
            <person name="Clum A."/>
            <person name="Steindorff A."/>
            <person name="Ohm R."/>
            <person name="Martin F."/>
            <person name="Silar P."/>
            <person name="Natvig D."/>
            <person name="Lalanne C."/>
            <person name="Gautier V."/>
            <person name="Ament-Velasquez S.L."/>
            <person name="Kruys A."/>
            <person name="Hutchinson M.I."/>
            <person name="Powell A.J."/>
            <person name="Barry K."/>
            <person name="Miller A.N."/>
            <person name="Grigoriev I.V."/>
            <person name="Debuchy R."/>
            <person name="Gladieux P."/>
            <person name="Thoren M.H."/>
            <person name="Johannesson H."/>
        </authorList>
    </citation>
    <scope>NUCLEOTIDE SEQUENCE</scope>
    <source>
        <strain evidence="3">CBS 168.71</strain>
    </source>
</reference>
<sequence>MGSNSMFEDQPSLIQVFDPEDATTTTTGSSSPWNQEHPNPTRTPKAPTPLILMHDGGGTIFSYYCLGDLRRTVHGIANPHYETGRAWAGGIPEMARDYLGFVASVVPTGGDVILGGWSLGGLLALEMARQAAADGSVRVVGLVMVDSVCPLAPVGGGRNPPLVVPHAMQWHEHTRPETREKVMRCFAEAVRMVGEWTLPVWEGKAGDGPKPPPVVMLRARESVPVAEGVSRVDLHRSDRLLGWGGYRKDLIKEIIDIPGHHYNVFDTEDNVDAATEAIAKACLLVEKLDAGRAFS</sequence>
<dbReference type="InterPro" id="IPR001031">
    <property type="entry name" value="Thioesterase"/>
</dbReference>
<organism evidence="3 4">
    <name type="scientific">Chaetomium fimeti</name>
    <dbReference type="NCBI Taxonomy" id="1854472"/>
    <lineage>
        <taxon>Eukaryota</taxon>
        <taxon>Fungi</taxon>
        <taxon>Dikarya</taxon>
        <taxon>Ascomycota</taxon>
        <taxon>Pezizomycotina</taxon>
        <taxon>Sordariomycetes</taxon>
        <taxon>Sordariomycetidae</taxon>
        <taxon>Sordariales</taxon>
        <taxon>Chaetomiaceae</taxon>
        <taxon>Chaetomium</taxon>
    </lineage>
</organism>
<feature type="compositionally biased region" description="Polar residues" evidence="1">
    <location>
        <begin position="22"/>
        <end position="42"/>
    </location>
</feature>
<gene>
    <name evidence="3" type="ORF">B0H64DRAFT_391564</name>
</gene>
<name>A0AAE0LTQ5_9PEZI</name>
<dbReference type="EMBL" id="JAUEPN010000003">
    <property type="protein sequence ID" value="KAK3297197.1"/>
    <property type="molecule type" value="Genomic_DNA"/>
</dbReference>
<dbReference type="Pfam" id="PF00975">
    <property type="entry name" value="Thioesterase"/>
    <property type="match status" value="1"/>
</dbReference>
<dbReference type="GeneID" id="87840431"/>
<protein>
    <submittedName>
        <fullName evidence="3">Alpha/Beta hydrolase protein</fullName>
    </submittedName>
</protein>
<dbReference type="AlphaFoldDB" id="A0AAE0LTQ5"/>
<keyword evidence="3" id="KW-0378">Hydrolase</keyword>